<dbReference type="Pfam" id="PF20152">
    <property type="entry name" value="DUF6534"/>
    <property type="match status" value="1"/>
</dbReference>
<dbReference type="EMBL" id="JAUEPT010000015">
    <property type="protein sequence ID" value="KAK0445940.1"/>
    <property type="molecule type" value="Genomic_DNA"/>
</dbReference>
<evidence type="ECO:0000256" key="1">
    <source>
        <dbReference type="SAM" id="Phobius"/>
    </source>
</evidence>
<dbReference type="Proteomes" id="UP001175226">
    <property type="component" value="Unassembled WGS sequence"/>
</dbReference>
<gene>
    <name evidence="3" type="ORF">EV421DRAFT_2034397</name>
</gene>
<feature type="transmembrane region" description="Helical" evidence="1">
    <location>
        <begin position="237"/>
        <end position="257"/>
    </location>
</feature>
<keyword evidence="1" id="KW-0472">Membrane</keyword>
<evidence type="ECO:0000313" key="4">
    <source>
        <dbReference type="Proteomes" id="UP001175226"/>
    </source>
</evidence>
<organism evidence="3 4">
    <name type="scientific">Armillaria borealis</name>
    <dbReference type="NCBI Taxonomy" id="47425"/>
    <lineage>
        <taxon>Eukaryota</taxon>
        <taxon>Fungi</taxon>
        <taxon>Dikarya</taxon>
        <taxon>Basidiomycota</taxon>
        <taxon>Agaricomycotina</taxon>
        <taxon>Agaricomycetes</taxon>
        <taxon>Agaricomycetidae</taxon>
        <taxon>Agaricales</taxon>
        <taxon>Marasmiineae</taxon>
        <taxon>Physalacriaceae</taxon>
        <taxon>Armillaria</taxon>
    </lineage>
</organism>
<feature type="transmembrane region" description="Helical" evidence="1">
    <location>
        <begin position="97"/>
        <end position="115"/>
    </location>
</feature>
<dbReference type="PANTHER" id="PTHR40465:SF1">
    <property type="entry name" value="DUF6534 DOMAIN-CONTAINING PROTEIN"/>
    <property type="match status" value="1"/>
</dbReference>
<feature type="domain" description="DUF6534" evidence="2">
    <location>
        <begin position="175"/>
        <end position="261"/>
    </location>
</feature>
<reference evidence="3" key="1">
    <citation type="submission" date="2023-06" db="EMBL/GenBank/DDBJ databases">
        <authorList>
            <consortium name="Lawrence Berkeley National Laboratory"/>
            <person name="Ahrendt S."/>
            <person name="Sahu N."/>
            <person name="Indic B."/>
            <person name="Wong-Bajracharya J."/>
            <person name="Merenyi Z."/>
            <person name="Ke H.-M."/>
            <person name="Monk M."/>
            <person name="Kocsube S."/>
            <person name="Drula E."/>
            <person name="Lipzen A."/>
            <person name="Balint B."/>
            <person name="Henrissat B."/>
            <person name="Andreopoulos B."/>
            <person name="Martin F.M."/>
            <person name="Harder C.B."/>
            <person name="Rigling D."/>
            <person name="Ford K.L."/>
            <person name="Foster G.D."/>
            <person name="Pangilinan J."/>
            <person name="Papanicolaou A."/>
            <person name="Barry K."/>
            <person name="LaButti K."/>
            <person name="Viragh M."/>
            <person name="Koriabine M."/>
            <person name="Yan M."/>
            <person name="Riley R."/>
            <person name="Champramary S."/>
            <person name="Plett K.L."/>
            <person name="Tsai I.J."/>
            <person name="Slot J."/>
            <person name="Sipos G."/>
            <person name="Plett J."/>
            <person name="Nagy L.G."/>
            <person name="Grigoriev I.V."/>
        </authorList>
    </citation>
    <scope>NUCLEOTIDE SEQUENCE</scope>
    <source>
        <strain evidence="3">FPL87.14</strain>
    </source>
</reference>
<feature type="transmembrane region" description="Helical" evidence="1">
    <location>
        <begin position="127"/>
        <end position="148"/>
    </location>
</feature>
<dbReference type="PANTHER" id="PTHR40465">
    <property type="entry name" value="CHROMOSOME 1, WHOLE GENOME SHOTGUN SEQUENCE"/>
    <property type="match status" value="1"/>
</dbReference>
<sequence length="323" mass="36642">MSSQPSIALPSVGDTFGACYIGSIIAAILYGVSTLQVVIYYKRYPNDWWVYRYSVTLLWALDTFQVALSTHALYFYLIAMFGDLIGDLESDLWSMKLQLTLNNFLAVYVQWLYAIRLWKLGRYFHKILPCFVFLAVATSLSTTIYMAYEIHTVPNLLSVSIIKKSMYIFFATIEAADLIIVPMMCYYLHKSRRNTMFSTTAARLLRLMRLVLISGLATCVLSLIIIIAYVVWPDSLIFVGFHFILSKSYINSLLAMFNSRSVEQLNNRATERGVKALPAVLQMTPHRSEGNADDTNKAGIPLLHISSFKDKMDLSRGPLDVQV</sequence>
<keyword evidence="1" id="KW-0812">Transmembrane</keyword>
<feature type="transmembrane region" description="Helical" evidence="1">
    <location>
        <begin position="20"/>
        <end position="41"/>
    </location>
</feature>
<feature type="transmembrane region" description="Helical" evidence="1">
    <location>
        <begin position="53"/>
        <end position="77"/>
    </location>
</feature>
<keyword evidence="1" id="KW-1133">Transmembrane helix</keyword>
<proteinExistence type="predicted"/>
<comment type="caution">
    <text evidence="3">The sequence shown here is derived from an EMBL/GenBank/DDBJ whole genome shotgun (WGS) entry which is preliminary data.</text>
</comment>
<evidence type="ECO:0000259" key="2">
    <source>
        <dbReference type="Pfam" id="PF20152"/>
    </source>
</evidence>
<accession>A0AA39MU69</accession>
<feature type="transmembrane region" description="Helical" evidence="1">
    <location>
        <begin position="168"/>
        <end position="189"/>
    </location>
</feature>
<dbReference type="AlphaFoldDB" id="A0AA39MU69"/>
<evidence type="ECO:0000313" key="3">
    <source>
        <dbReference type="EMBL" id="KAK0445940.1"/>
    </source>
</evidence>
<name>A0AA39MU69_9AGAR</name>
<protein>
    <recommendedName>
        <fullName evidence="2">DUF6534 domain-containing protein</fullName>
    </recommendedName>
</protein>
<keyword evidence="4" id="KW-1185">Reference proteome</keyword>
<dbReference type="InterPro" id="IPR045339">
    <property type="entry name" value="DUF6534"/>
</dbReference>
<feature type="transmembrane region" description="Helical" evidence="1">
    <location>
        <begin position="210"/>
        <end position="231"/>
    </location>
</feature>